<protein>
    <recommendedName>
        <fullName evidence="3">PRD domain-containing protein</fullName>
    </recommendedName>
</protein>
<reference evidence="1 2" key="1">
    <citation type="journal article" date="2018" name="Genome Announc.">
        <title>Fifty-Six Draft Genome Sequences of 10 Lactobacillus Species from 22 Commercial Dietary Supplements.</title>
        <authorList>
            <person name="Gangiredla J."/>
            <person name="Barnaba T.J."/>
            <person name="Mammel M.K."/>
            <person name="Lacher D.W."/>
            <person name="Elkins C.A."/>
            <person name="Lampel K.A."/>
            <person name="Whitehouse C.A."/>
            <person name="Tartera C."/>
        </authorList>
    </citation>
    <scope>NUCLEOTIDE SEQUENCE [LARGE SCALE GENOMIC DNA]</scope>
    <source>
        <strain evidence="1 2">DS11_12</strain>
    </source>
</reference>
<evidence type="ECO:0000313" key="2">
    <source>
        <dbReference type="Proteomes" id="UP000244552"/>
    </source>
</evidence>
<dbReference type="AlphaFoldDB" id="A0ABD6XCR0"/>
<dbReference type="Gene3D" id="1.10.1790.10">
    <property type="entry name" value="PRD domain"/>
    <property type="match status" value="1"/>
</dbReference>
<dbReference type="EMBL" id="QAGV01000019">
    <property type="protein sequence ID" value="PTR94427.1"/>
    <property type="molecule type" value="Genomic_DNA"/>
</dbReference>
<comment type="caution">
    <text evidence="1">The sequence shown here is derived from an EMBL/GenBank/DDBJ whole genome shotgun (WGS) entry which is preliminary data.</text>
</comment>
<name>A0ABD6XCR0_9LACO</name>
<sequence>MQNEYNCRLASDELIYLTIHIEKLIRHTNTN</sequence>
<evidence type="ECO:0000313" key="1">
    <source>
        <dbReference type="EMBL" id="PTR94427.1"/>
    </source>
</evidence>
<organism evidence="1 2">
    <name type="scientific">Ligilactobacillus salivarius</name>
    <dbReference type="NCBI Taxonomy" id="1624"/>
    <lineage>
        <taxon>Bacteria</taxon>
        <taxon>Bacillati</taxon>
        <taxon>Bacillota</taxon>
        <taxon>Bacilli</taxon>
        <taxon>Lactobacillales</taxon>
        <taxon>Lactobacillaceae</taxon>
        <taxon>Ligilactobacillus</taxon>
    </lineage>
</organism>
<gene>
    <name evidence="1" type="ORF">DBP89_09850</name>
</gene>
<accession>A0ABD6XCR0</accession>
<proteinExistence type="predicted"/>
<evidence type="ECO:0008006" key="3">
    <source>
        <dbReference type="Google" id="ProtNLM"/>
    </source>
</evidence>
<dbReference type="Proteomes" id="UP000244552">
    <property type="component" value="Unassembled WGS sequence"/>
</dbReference>